<dbReference type="GO" id="GO:0006355">
    <property type="term" value="P:regulation of DNA-templated transcription"/>
    <property type="evidence" value="ECO:0007669"/>
    <property type="project" value="InterPro"/>
</dbReference>
<proteinExistence type="inferred from homology"/>
<name>J9QWN0_9ALPH</name>
<keyword evidence="9" id="KW-1185">Reference proteome</keyword>
<sequence>MAESMSTPTDMLVDLGLNLSDSELEDHVPGFMETGEDDGSRTSHNASSGECSSGEEDEMSEALRAAALSGGTEGAAPATNPRGAHDDRPPKPPRAMRSQVIVAPPENSNAGGVWSRLGRRHRCNSEGTCSTSDALGYRHATRRARDAGTRYGGAQSYLSAPGSCAAANDARRKPKGLGRRRRRRARGAAAYTCIQYVRSAAYQAASPLSQDRRPPNAMDAIEPSVMARLHSIVDRISSERIGESVVRGASVMRSPFGGSGFNTAGSSWAPVLAVATAPYNADARRVSWQTLVDHGPSLYQTFAAEGRAASTARVLRECVLRQENLTASLASADELLTWCKMCIHHGLPIQGRDPIVATSGAVLETLITHLRPFMQCYLRVRGMRPLDDLCSRRRLSDIHDIASFMFVILARLANRVERGVQSLTYDTLGVPTNLRMDFYVPGACMAGMIEILDTHRQECSSRLCDLTASYLMSPAYVHGKYFYCNELF</sequence>
<evidence type="ECO:0000256" key="2">
    <source>
        <dbReference type="ARBA" id="ARBA00008477"/>
    </source>
</evidence>
<dbReference type="Proteomes" id="UP000167073">
    <property type="component" value="Segment"/>
</dbReference>
<dbReference type="GO" id="GO:0003723">
    <property type="term" value="F:RNA binding"/>
    <property type="evidence" value="ECO:0007669"/>
    <property type="project" value="UniProtKB-KW"/>
</dbReference>
<keyword evidence="6" id="KW-0694">RNA-binding</keyword>
<feature type="region of interest" description="Disordered" evidence="7">
    <location>
        <begin position="165"/>
        <end position="184"/>
    </location>
</feature>
<comment type="subcellular location">
    <subcellularLocation>
        <location evidence="1">Host cytoplasm</location>
    </subcellularLocation>
</comment>
<keyword evidence="3" id="KW-0479">Metal-binding</keyword>
<feature type="compositionally biased region" description="Basic residues" evidence="7">
    <location>
        <begin position="172"/>
        <end position="184"/>
    </location>
</feature>
<evidence type="ECO:0000256" key="4">
    <source>
        <dbReference type="ARBA" id="ARBA00022771"/>
    </source>
</evidence>
<evidence type="ECO:0000313" key="8">
    <source>
        <dbReference type="EMBL" id="AFR32499.1"/>
    </source>
</evidence>
<evidence type="ECO:0000256" key="6">
    <source>
        <dbReference type="ARBA" id="ARBA00022884"/>
    </source>
</evidence>
<dbReference type="OrthoDB" id="8441at10239"/>
<keyword evidence="5" id="KW-0862">Zinc</keyword>
<dbReference type="GO" id="GO:0008270">
    <property type="term" value="F:zinc ion binding"/>
    <property type="evidence" value="ECO:0007669"/>
    <property type="project" value="UniProtKB-KW"/>
</dbReference>
<protein>
    <submittedName>
        <fullName evidence="8">UL54 multifunctional expression regulator</fullName>
    </submittedName>
</protein>
<comment type="similarity">
    <text evidence="2">Belongs to the HHV-1 ICP27 protein family.</text>
</comment>
<dbReference type="KEGG" id="vg:26887610"/>
<evidence type="ECO:0000256" key="3">
    <source>
        <dbReference type="ARBA" id="ARBA00022723"/>
    </source>
</evidence>
<keyword evidence="4" id="KW-0863">Zinc-finger</keyword>
<dbReference type="GeneID" id="26887610"/>
<evidence type="ECO:0000256" key="1">
    <source>
        <dbReference type="ARBA" id="ARBA00004192"/>
    </source>
</evidence>
<dbReference type="EMBL" id="JQ596859">
    <property type="protein sequence ID" value="AFR32499.1"/>
    <property type="molecule type" value="Genomic_DNA"/>
</dbReference>
<feature type="region of interest" description="Disordered" evidence="7">
    <location>
        <begin position="1"/>
        <end position="113"/>
    </location>
</feature>
<accession>J9QWN0</accession>
<dbReference type="InterPro" id="IPR008648">
    <property type="entry name" value="ICP27-like"/>
</dbReference>
<gene>
    <name evidence="8" type="primary">UL69</name>
</gene>
<organism evidence="8 9">
    <name type="scientific">Leporid alphaherpesvirus 4</name>
    <dbReference type="NCBI Taxonomy" id="481315"/>
    <lineage>
        <taxon>Viruses</taxon>
        <taxon>Duplodnaviria</taxon>
        <taxon>Heunggongvirae</taxon>
        <taxon>Peploviricota</taxon>
        <taxon>Herviviricetes</taxon>
        <taxon>Herpesvirales</taxon>
        <taxon>Orthoherpesviridae</taxon>
        <taxon>Alphaherpesvirinae</taxon>
        <taxon>Simplexvirus</taxon>
        <taxon>Simplexvirus leporidalpha4</taxon>
    </lineage>
</organism>
<dbReference type="Pfam" id="PF05459">
    <property type="entry name" value="Herpes_UL69"/>
    <property type="match status" value="1"/>
</dbReference>
<evidence type="ECO:0000313" key="9">
    <source>
        <dbReference type="Proteomes" id="UP000167073"/>
    </source>
</evidence>
<evidence type="ECO:0000256" key="7">
    <source>
        <dbReference type="SAM" id="MobiDB-lite"/>
    </source>
</evidence>
<evidence type="ECO:0000256" key="5">
    <source>
        <dbReference type="ARBA" id="ARBA00022833"/>
    </source>
</evidence>
<reference evidence="8 9" key="1">
    <citation type="journal article" date="2012" name="Virology">
        <title>Analysis of the genome of leporid herpesvirus 4.</title>
        <authorList>
            <person name="Babra B."/>
            <person name="Watson G."/>
            <person name="Xu W."/>
            <person name="Jeffrey B.M."/>
            <person name="Xu J.R."/>
            <person name="Rockey D.D."/>
            <person name="Rohrmann G.F."/>
            <person name="Jin L."/>
        </authorList>
    </citation>
    <scope>NUCLEOTIDE SEQUENCE [LARGE SCALE GENOMIC DNA]</scope>
    <source>
        <strain evidence="8">LHV4012612</strain>
    </source>
</reference>
<dbReference type="RefSeq" id="YP_009230189.1">
    <property type="nucleotide sequence ID" value="NC_029311.1"/>
</dbReference>
<dbReference type="GO" id="GO:0030430">
    <property type="term" value="C:host cell cytoplasm"/>
    <property type="evidence" value="ECO:0007669"/>
    <property type="project" value="UniProtKB-SubCell"/>
</dbReference>